<evidence type="ECO:0000256" key="5">
    <source>
        <dbReference type="ARBA" id="ARBA00023239"/>
    </source>
</evidence>
<gene>
    <name evidence="8" type="primary">folB</name>
    <name evidence="8" type="ORF">NE857_04480</name>
</gene>
<keyword evidence="4 6" id="KW-0289">Folate biosynthesis</keyword>
<feature type="domain" description="Dihydroneopterin aldolase/epimerase" evidence="7">
    <location>
        <begin position="5"/>
        <end position="117"/>
    </location>
</feature>
<evidence type="ECO:0000313" key="8">
    <source>
        <dbReference type="EMBL" id="USY20915.1"/>
    </source>
</evidence>
<evidence type="ECO:0000259" key="7">
    <source>
        <dbReference type="SMART" id="SM00905"/>
    </source>
</evidence>
<reference evidence="8" key="1">
    <citation type="submission" date="2022-06" db="EMBL/GenBank/DDBJ databases">
        <authorList>
            <person name="Ping M."/>
        </authorList>
    </citation>
    <scope>NUCLEOTIDE SEQUENCE</scope>
    <source>
        <strain evidence="8">JCM11759T</strain>
    </source>
</reference>
<dbReference type="NCBIfam" id="TIGR00525">
    <property type="entry name" value="folB"/>
    <property type="match status" value="1"/>
</dbReference>
<dbReference type="Proteomes" id="UP001055940">
    <property type="component" value="Chromosome"/>
</dbReference>
<sequence>MRDRIELRGLTARGHHGVFDFERREGQDFVIDAVLHLDTAPAAASDDVGDTVHYGLLADKLVAVVTGEPVNLIEKLAERLAGVCLAEPLVEGVELTVHKPSAPIEHEFADVAVTVTRGKRGQQ</sequence>
<dbReference type="Pfam" id="PF02152">
    <property type="entry name" value="FolB"/>
    <property type="match status" value="1"/>
</dbReference>
<comment type="function">
    <text evidence="6">Catalyzes the conversion of 7,8-dihydroneopterin to 6-hydroxymethyl-7,8-dihydropterin.</text>
</comment>
<keyword evidence="5 6" id="KW-0456">Lyase</keyword>
<dbReference type="PANTHER" id="PTHR42844">
    <property type="entry name" value="DIHYDRONEOPTERIN ALDOLASE 1-RELATED"/>
    <property type="match status" value="1"/>
</dbReference>
<dbReference type="EMBL" id="CP099837">
    <property type="protein sequence ID" value="USY20915.1"/>
    <property type="molecule type" value="Genomic_DNA"/>
</dbReference>
<comment type="similarity">
    <text evidence="3 6">Belongs to the DHNA family.</text>
</comment>
<dbReference type="SUPFAM" id="SSF55620">
    <property type="entry name" value="Tetrahydrobiopterin biosynthesis enzymes-like"/>
    <property type="match status" value="1"/>
</dbReference>
<dbReference type="PANTHER" id="PTHR42844:SF1">
    <property type="entry name" value="DIHYDRONEOPTERIN ALDOLASE 1-RELATED"/>
    <property type="match status" value="1"/>
</dbReference>
<dbReference type="GO" id="GO:0004150">
    <property type="term" value="F:dihydroneopterin aldolase activity"/>
    <property type="evidence" value="ECO:0007669"/>
    <property type="project" value="UniProtKB-EC"/>
</dbReference>
<dbReference type="RefSeq" id="WP_254419937.1">
    <property type="nucleotide sequence ID" value="NZ_BAAAJB010000049.1"/>
</dbReference>
<dbReference type="Gene3D" id="3.30.1130.10">
    <property type="match status" value="1"/>
</dbReference>
<proteinExistence type="inferred from homology"/>
<dbReference type="InterPro" id="IPR043133">
    <property type="entry name" value="GTP-CH-I_C/QueF"/>
</dbReference>
<dbReference type="SMART" id="SM00905">
    <property type="entry name" value="FolB"/>
    <property type="match status" value="1"/>
</dbReference>
<accession>A0ABY5DD01</accession>
<comment type="pathway">
    <text evidence="2 6">Cofactor biosynthesis; tetrahydrofolate biosynthesis; 2-amino-4-hydroxy-6-hydroxymethyl-7,8-dihydropteridine diphosphate from 7,8-dihydroneopterin triphosphate: step 3/4.</text>
</comment>
<keyword evidence="9" id="KW-1185">Reference proteome</keyword>
<evidence type="ECO:0000256" key="3">
    <source>
        <dbReference type="ARBA" id="ARBA00005708"/>
    </source>
</evidence>
<dbReference type="InterPro" id="IPR006157">
    <property type="entry name" value="FolB_dom"/>
</dbReference>
<organism evidence="8 9">
    <name type="scientific">Nocardiopsis exhalans</name>
    <dbReference type="NCBI Taxonomy" id="163604"/>
    <lineage>
        <taxon>Bacteria</taxon>
        <taxon>Bacillati</taxon>
        <taxon>Actinomycetota</taxon>
        <taxon>Actinomycetes</taxon>
        <taxon>Streptosporangiales</taxon>
        <taxon>Nocardiopsidaceae</taxon>
        <taxon>Nocardiopsis</taxon>
    </lineage>
</organism>
<dbReference type="EC" id="4.1.2.25" evidence="6"/>
<evidence type="ECO:0000256" key="1">
    <source>
        <dbReference type="ARBA" id="ARBA00001353"/>
    </source>
</evidence>
<protein>
    <recommendedName>
        <fullName evidence="6">7,8-dihydroneopterin aldolase</fullName>
        <ecNumber evidence="6">4.1.2.25</ecNumber>
    </recommendedName>
</protein>
<dbReference type="NCBIfam" id="TIGR00526">
    <property type="entry name" value="folB_dom"/>
    <property type="match status" value="1"/>
</dbReference>
<name>A0ABY5DD01_9ACTN</name>
<dbReference type="CDD" id="cd00534">
    <property type="entry name" value="DHNA_DHNTPE"/>
    <property type="match status" value="1"/>
</dbReference>
<comment type="catalytic activity">
    <reaction evidence="1 6">
        <text>7,8-dihydroneopterin = 6-hydroxymethyl-7,8-dihydropterin + glycolaldehyde</text>
        <dbReference type="Rhea" id="RHEA:10540"/>
        <dbReference type="ChEBI" id="CHEBI:17001"/>
        <dbReference type="ChEBI" id="CHEBI:17071"/>
        <dbReference type="ChEBI" id="CHEBI:44841"/>
        <dbReference type="EC" id="4.1.2.25"/>
    </reaction>
</comment>
<evidence type="ECO:0000256" key="2">
    <source>
        <dbReference type="ARBA" id="ARBA00005013"/>
    </source>
</evidence>
<evidence type="ECO:0000256" key="4">
    <source>
        <dbReference type="ARBA" id="ARBA00022909"/>
    </source>
</evidence>
<evidence type="ECO:0000313" key="9">
    <source>
        <dbReference type="Proteomes" id="UP001055940"/>
    </source>
</evidence>
<evidence type="ECO:0000256" key="6">
    <source>
        <dbReference type="RuleBase" id="RU362079"/>
    </source>
</evidence>
<dbReference type="InterPro" id="IPR006156">
    <property type="entry name" value="Dihydroneopterin_aldolase"/>
</dbReference>